<dbReference type="AlphaFoldDB" id="I3SET2"/>
<evidence type="ECO:0000256" key="1">
    <source>
        <dbReference type="SAM" id="Phobius"/>
    </source>
</evidence>
<sequence>MPHIHVLYGMFLFDFIGNVTKSHSWILYLLTLLAIFLKFVILFDMC</sequence>
<keyword evidence="1" id="KW-1133">Transmembrane helix</keyword>
<name>I3SET2_LOTJA</name>
<keyword evidence="1" id="KW-0812">Transmembrane</keyword>
<dbReference type="EMBL" id="BT138979">
    <property type="protein sequence ID" value="AFK38774.1"/>
    <property type="molecule type" value="mRNA"/>
</dbReference>
<protein>
    <submittedName>
        <fullName evidence="2">Uncharacterized protein</fullName>
    </submittedName>
</protein>
<proteinExistence type="evidence at transcript level"/>
<evidence type="ECO:0000313" key="2">
    <source>
        <dbReference type="EMBL" id="AFK38774.1"/>
    </source>
</evidence>
<keyword evidence="1" id="KW-0472">Membrane</keyword>
<feature type="transmembrane region" description="Helical" evidence="1">
    <location>
        <begin position="25"/>
        <end position="43"/>
    </location>
</feature>
<reference evidence="2" key="1">
    <citation type="submission" date="2012-05" db="EMBL/GenBank/DDBJ databases">
        <authorList>
            <person name="Krishnakumar V."/>
            <person name="Cheung F."/>
            <person name="Xiao Y."/>
            <person name="Chan A."/>
            <person name="Moskal W.A."/>
            <person name="Town C.D."/>
        </authorList>
    </citation>
    <scope>NUCLEOTIDE SEQUENCE</scope>
</reference>
<accession>I3SET2</accession>
<organism evidence="2">
    <name type="scientific">Lotus japonicus</name>
    <name type="common">Lotus corniculatus var. japonicus</name>
    <dbReference type="NCBI Taxonomy" id="34305"/>
    <lineage>
        <taxon>Eukaryota</taxon>
        <taxon>Viridiplantae</taxon>
        <taxon>Streptophyta</taxon>
        <taxon>Embryophyta</taxon>
        <taxon>Tracheophyta</taxon>
        <taxon>Spermatophyta</taxon>
        <taxon>Magnoliopsida</taxon>
        <taxon>eudicotyledons</taxon>
        <taxon>Gunneridae</taxon>
        <taxon>Pentapetalae</taxon>
        <taxon>rosids</taxon>
        <taxon>fabids</taxon>
        <taxon>Fabales</taxon>
        <taxon>Fabaceae</taxon>
        <taxon>Papilionoideae</taxon>
        <taxon>50 kb inversion clade</taxon>
        <taxon>NPAAA clade</taxon>
        <taxon>Hologalegina</taxon>
        <taxon>robinioid clade</taxon>
        <taxon>Loteae</taxon>
        <taxon>Lotus</taxon>
    </lineage>
</organism>